<dbReference type="Proteomes" id="UP000247978">
    <property type="component" value="Unassembled WGS sequence"/>
</dbReference>
<dbReference type="AlphaFoldDB" id="A0A2V3VNE4"/>
<gene>
    <name evidence="1" type="ORF">DFR56_11652</name>
</gene>
<keyword evidence="2" id="KW-1185">Reference proteome</keyword>
<accession>A0A2V3VNE4</accession>
<name>A0A2V3VNE4_9BACI</name>
<evidence type="ECO:0000313" key="1">
    <source>
        <dbReference type="EMBL" id="PXW83373.1"/>
    </source>
</evidence>
<protein>
    <submittedName>
        <fullName evidence="1">Uncharacterized protein</fullName>
    </submittedName>
</protein>
<sequence length="184" mass="21296">MLNDLIDISYANSFDEDLYIINGFGEITSYINEEAVELDKTTHIGSIFYRFYNTYEFADDLSIVISADAISGEEEYMMYTLLKGDHGYDLDYGGKVVTLDRIIIENKYYNEELERLILKKFISYCSYLMFDYIVVIATPPITPNDSKGVIEFPQLKMYENFHFVNLGGTEKRAPVMVKNLNLKD</sequence>
<organism evidence="1 2">
    <name type="scientific">Pseudogracilibacillus auburnensis</name>
    <dbReference type="NCBI Taxonomy" id="1494959"/>
    <lineage>
        <taxon>Bacteria</taxon>
        <taxon>Bacillati</taxon>
        <taxon>Bacillota</taxon>
        <taxon>Bacilli</taxon>
        <taxon>Bacillales</taxon>
        <taxon>Bacillaceae</taxon>
        <taxon>Pseudogracilibacillus</taxon>
    </lineage>
</organism>
<evidence type="ECO:0000313" key="2">
    <source>
        <dbReference type="Proteomes" id="UP000247978"/>
    </source>
</evidence>
<dbReference type="RefSeq" id="WP_110396896.1">
    <property type="nucleotide sequence ID" value="NZ_JADIJL010000002.1"/>
</dbReference>
<dbReference type="EMBL" id="QJJQ01000016">
    <property type="protein sequence ID" value="PXW83373.1"/>
    <property type="molecule type" value="Genomic_DNA"/>
</dbReference>
<comment type="caution">
    <text evidence="1">The sequence shown here is derived from an EMBL/GenBank/DDBJ whole genome shotgun (WGS) entry which is preliminary data.</text>
</comment>
<proteinExistence type="predicted"/>
<reference evidence="1 2" key="1">
    <citation type="submission" date="2018-05" db="EMBL/GenBank/DDBJ databases">
        <title>Genomic Encyclopedia of Type Strains, Phase IV (KMG-IV): sequencing the most valuable type-strain genomes for metagenomic binning, comparative biology and taxonomic classification.</title>
        <authorList>
            <person name="Goeker M."/>
        </authorList>
    </citation>
    <scope>NUCLEOTIDE SEQUENCE [LARGE SCALE GENOMIC DNA]</scope>
    <source>
        <strain evidence="1 2">DSM 28556</strain>
    </source>
</reference>
<dbReference type="OrthoDB" id="2969204at2"/>